<dbReference type="AlphaFoldDB" id="A0A9P7VH79"/>
<dbReference type="EMBL" id="MU250565">
    <property type="protein sequence ID" value="KAG7440983.1"/>
    <property type="molecule type" value="Genomic_DNA"/>
</dbReference>
<comment type="caution">
    <text evidence="1">The sequence shown here is derived from an EMBL/GenBank/DDBJ whole genome shotgun (WGS) entry which is preliminary data.</text>
</comment>
<reference evidence="1" key="1">
    <citation type="submission" date="2020-11" db="EMBL/GenBank/DDBJ databases">
        <title>Adaptations for nitrogen fixation in a non-lichenized fungal sporocarp promotes dispersal by wood-feeding termites.</title>
        <authorList>
            <consortium name="DOE Joint Genome Institute"/>
            <person name="Koch R.A."/>
            <person name="Yoon G."/>
            <person name="Arayal U."/>
            <person name="Lail K."/>
            <person name="Amirebrahimi M."/>
            <person name="Labutti K."/>
            <person name="Lipzen A."/>
            <person name="Riley R."/>
            <person name="Barry K."/>
            <person name="Henrissat B."/>
            <person name="Grigoriev I.V."/>
            <person name="Herr J.R."/>
            <person name="Aime M.C."/>
        </authorList>
    </citation>
    <scope>NUCLEOTIDE SEQUENCE</scope>
    <source>
        <strain evidence="1">MCA 3950</strain>
    </source>
</reference>
<organism evidence="1 2">
    <name type="scientific">Guyanagaster necrorhizus</name>
    <dbReference type="NCBI Taxonomy" id="856835"/>
    <lineage>
        <taxon>Eukaryota</taxon>
        <taxon>Fungi</taxon>
        <taxon>Dikarya</taxon>
        <taxon>Basidiomycota</taxon>
        <taxon>Agaricomycotina</taxon>
        <taxon>Agaricomycetes</taxon>
        <taxon>Agaricomycetidae</taxon>
        <taxon>Agaricales</taxon>
        <taxon>Marasmiineae</taxon>
        <taxon>Physalacriaceae</taxon>
        <taxon>Guyanagaster</taxon>
    </lineage>
</organism>
<accession>A0A9P7VH79</accession>
<dbReference type="RefSeq" id="XP_043034483.1">
    <property type="nucleotide sequence ID" value="XM_043187356.1"/>
</dbReference>
<keyword evidence="2" id="KW-1185">Reference proteome</keyword>
<protein>
    <submittedName>
        <fullName evidence="1">Uncharacterized protein</fullName>
    </submittedName>
</protein>
<evidence type="ECO:0000313" key="1">
    <source>
        <dbReference type="EMBL" id="KAG7440983.1"/>
    </source>
</evidence>
<dbReference type="Proteomes" id="UP000812287">
    <property type="component" value="Unassembled WGS sequence"/>
</dbReference>
<sequence length="58" mass="6821">MSVYYPHLERTRRWWEKRSQARMDTVTEMSSPPSPDANYTFNVSTSPLRVRKNSLTAS</sequence>
<proteinExistence type="predicted"/>
<name>A0A9P7VH79_9AGAR</name>
<evidence type="ECO:0000313" key="2">
    <source>
        <dbReference type="Proteomes" id="UP000812287"/>
    </source>
</evidence>
<dbReference type="GeneID" id="66109653"/>
<gene>
    <name evidence="1" type="ORF">BT62DRAFT_937591</name>
</gene>